<sequence>MLKQITDSSQTTNQQAKSWKLIYTPALSKVMRELDVHHPAEATVFINQLAFWMQTNSGHVTEDGKKWIYNSYAQWTQDQIESLSPWQFGQMIRDLQSLGIIEKTCYAHLKNQFVNKPSELWHPYQTHSWITLDLERCQELTGYNPIEGTWKSLHSAEIANATTGDCNHNDTKLRSQQPSIYRENSISTQNRKFEKEKDEDVNQENKEVSQWDDDYDPWDDEVKQDTHDTKELKKESLKDEVATSVRLESPREEECSAAPPPDFEKQFSSTKVGSPVRVASRREGKCPATPGLGFKKKSNPSPDVKEEVQEIWEIAPGRPYGVFLNWRADKKYKPQGGKWEADARGNAYAEFYNNREKTTVVIFPEFLEYMQQVAQNCNQQVANGIKAILPSCFVTMPEANHQNVKQVMVNIQELVDKGAQVALPTSYATPSCTQSMTFAEAAQAGVIKSLPNFQSDTLSSTSEPEINQANELLEVLKIKQIKWKNVPAFRTAIKRWAEETPGIIMTSEGPKLELE</sequence>
<gene>
    <name evidence="2" type="ORF">ANSO36C_68380</name>
</gene>
<name>A0ABN6QD09_NOSCO</name>
<keyword evidence="2" id="KW-0614">Plasmid</keyword>
<keyword evidence="3" id="KW-1185">Reference proteome</keyword>
<feature type="compositionally biased region" description="Polar residues" evidence="1">
    <location>
        <begin position="174"/>
        <end position="190"/>
    </location>
</feature>
<proteinExistence type="predicted"/>
<feature type="compositionally biased region" description="Basic and acidic residues" evidence="1">
    <location>
        <begin position="220"/>
        <end position="241"/>
    </location>
</feature>
<accession>A0ABN6QD09</accession>
<evidence type="ECO:0000313" key="3">
    <source>
        <dbReference type="Proteomes" id="UP001055453"/>
    </source>
</evidence>
<dbReference type="RefSeq" id="WP_251961050.1">
    <property type="nucleotide sequence ID" value="NZ_AP025736.1"/>
</dbReference>
<reference evidence="2" key="1">
    <citation type="submission" date="2022-04" db="EMBL/GenBank/DDBJ databases">
        <title>Complete genome sequence of a cyanobacterium, Nostoc sp. SO-36, isolated in Antarctica.</title>
        <authorList>
            <person name="Kanesaki Y."/>
            <person name="Effendi D."/>
            <person name="Sakamoto T."/>
            <person name="Ohtani S."/>
            <person name="Awai K."/>
        </authorList>
    </citation>
    <scope>NUCLEOTIDE SEQUENCE</scope>
    <source>
        <strain evidence="2">SO-36</strain>
        <plasmid evidence="2">pANSO36D</plasmid>
    </source>
</reference>
<feature type="compositionally biased region" description="Basic and acidic residues" evidence="1">
    <location>
        <begin position="191"/>
        <end position="209"/>
    </location>
</feature>
<organism evidence="2 3">
    <name type="scientific">Nostoc cf. commune SO-36</name>
    <dbReference type="NCBI Taxonomy" id="449208"/>
    <lineage>
        <taxon>Bacteria</taxon>
        <taxon>Bacillati</taxon>
        <taxon>Cyanobacteriota</taxon>
        <taxon>Cyanophyceae</taxon>
        <taxon>Nostocales</taxon>
        <taxon>Nostocaceae</taxon>
        <taxon>Nostoc</taxon>
    </lineage>
</organism>
<evidence type="ECO:0000313" key="2">
    <source>
        <dbReference type="EMBL" id="BDI21036.1"/>
    </source>
</evidence>
<dbReference type="Proteomes" id="UP001055453">
    <property type="component" value="Plasmid pANSO36D"/>
</dbReference>
<feature type="compositionally biased region" description="Acidic residues" evidence="1">
    <location>
        <begin position="210"/>
        <end position="219"/>
    </location>
</feature>
<geneLocation type="plasmid" evidence="2 3">
    <name>pANSO36D</name>
</geneLocation>
<dbReference type="EMBL" id="AP025736">
    <property type="protein sequence ID" value="BDI21036.1"/>
    <property type="molecule type" value="Genomic_DNA"/>
</dbReference>
<evidence type="ECO:0000256" key="1">
    <source>
        <dbReference type="SAM" id="MobiDB-lite"/>
    </source>
</evidence>
<feature type="region of interest" description="Disordered" evidence="1">
    <location>
        <begin position="162"/>
        <end position="302"/>
    </location>
</feature>
<protein>
    <submittedName>
        <fullName evidence="2">Uncharacterized protein</fullName>
    </submittedName>
</protein>